<dbReference type="OrthoDB" id="3872677at2"/>
<keyword evidence="1" id="KW-1133">Transmembrane helix</keyword>
<dbReference type="AlphaFoldDB" id="A0A1H3PSV6"/>
<dbReference type="Proteomes" id="UP000198891">
    <property type="component" value="Unassembled WGS sequence"/>
</dbReference>
<dbReference type="EMBL" id="FNPZ01000002">
    <property type="protein sequence ID" value="SDZ04392.1"/>
    <property type="molecule type" value="Genomic_DNA"/>
</dbReference>
<evidence type="ECO:0000313" key="3">
    <source>
        <dbReference type="Proteomes" id="UP000198891"/>
    </source>
</evidence>
<dbReference type="RefSeq" id="WP_092552879.1">
    <property type="nucleotide sequence ID" value="NZ_FNPZ01000002.1"/>
</dbReference>
<name>A0A1H3PSV6_9MICO</name>
<feature type="transmembrane region" description="Helical" evidence="1">
    <location>
        <begin position="41"/>
        <end position="60"/>
    </location>
</feature>
<dbReference type="NCBIfam" id="NF041681">
    <property type="entry name" value="HGxxPAAW"/>
    <property type="match status" value="1"/>
</dbReference>
<dbReference type="InterPro" id="IPR046550">
    <property type="entry name" value="DUF6704"/>
</dbReference>
<dbReference type="STRING" id="381665.SAMN05216554_2093"/>
<feature type="transmembrane region" description="Helical" evidence="1">
    <location>
        <begin position="15"/>
        <end position="36"/>
    </location>
</feature>
<proteinExistence type="predicted"/>
<keyword evidence="1" id="KW-0812">Transmembrane</keyword>
<evidence type="ECO:0000256" key="1">
    <source>
        <dbReference type="SAM" id="Phobius"/>
    </source>
</evidence>
<accession>A0A1H3PSV6</accession>
<organism evidence="2 3">
    <name type="scientific">Herbiconiux ginsengi</name>
    <dbReference type="NCBI Taxonomy" id="381665"/>
    <lineage>
        <taxon>Bacteria</taxon>
        <taxon>Bacillati</taxon>
        <taxon>Actinomycetota</taxon>
        <taxon>Actinomycetes</taxon>
        <taxon>Micrococcales</taxon>
        <taxon>Microbacteriaceae</taxon>
        <taxon>Herbiconiux</taxon>
    </lineage>
</organism>
<keyword evidence="1" id="KW-0472">Membrane</keyword>
<dbReference type="Pfam" id="PF20447">
    <property type="entry name" value="DUF6704"/>
    <property type="match status" value="1"/>
</dbReference>
<sequence length="76" mass="7927">MSSDVEELGEGHSPAAWTAVIVSLLGIAIGTVAFVLDIQWLVWGGAGLAVVGFILGWVLARAGFGVNGSRTQHKEH</sequence>
<reference evidence="2 3" key="1">
    <citation type="submission" date="2016-10" db="EMBL/GenBank/DDBJ databases">
        <authorList>
            <person name="de Groot N.N."/>
        </authorList>
    </citation>
    <scope>NUCLEOTIDE SEQUENCE [LARGE SCALE GENOMIC DNA]</scope>
    <source>
        <strain evidence="2 3">CGMCC 4.3491</strain>
    </source>
</reference>
<evidence type="ECO:0000313" key="2">
    <source>
        <dbReference type="EMBL" id="SDZ04392.1"/>
    </source>
</evidence>
<keyword evidence="3" id="KW-1185">Reference proteome</keyword>
<gene>
    <name evidence="2" type="ORF">SAMN05216554_2093</name>
</gene>
<protein>
    <submittedName>
        <fullName evidence="2">Uncharacterized protein</fullName>
    </submittedName>
</protein>